<evidence type="ECO:0000256" key="7">
    <source>
        <dbReference type="ARBA" id="ARBA00023180"/>
    </source>
</evidence>
<gene>
    <name evidence="9" type="ORF">F3Y22_tig00018827pilonHSYRG00072</name>
</gene>
<dbReference type="InterPro" id="IPR051708">
    <property type="entry name" value="Plant_Aspart_Prot_A1"/>
</dbReference>
<evidence type="ECO:0000259" key="8">
    <source>
        <dbReference type="PROSITE" id="PS51767"/>
    </source>
</evidence>
<dbReference type="InterPro" id="IPR021109">
    <property type="entry name" value="Peptidase_aspartic_dom_sf"/>
</dbReference>
<evidence type="ECO:0000313" key="9">
    <source>
        <dbReference type="EMBL" id="KAE8720633.1"/>
    </source>
</evidence>
<evidence type="ECO:0000256" key="5">
    <source>
        <dbReference type="ARBA" id="ARBA00022750"/>
    </source>
</evidence>
<dbReference type="PANTHER" id="PTHR47967">
    <property type="entry name" value="OS07G0603500 PROTEIN-RELATED"/>
    <property type="match status" value="1"/>
</dbReference>
<keyword evidence="5" id="KW-0064">Aspartyl protease</keyword>
<dbReference type="GO" id="GO:0005576">
    <property type="term" value="C:extracellular region"/>
    <property type="evidence" value="ECO:0007669"/>
    <property type="project" value="UniProtKB-SubCell"/>
</dbReference>
<dbReference type="InterPro" id="IPR001969">
    <property type="entry name" value="Aspartic_peptidase_AS"/>
</dbReference>
<dbReference type="InterPro" id="IPR032861">
    <property type="entry name" value="TAXi_N"/>
</dbReference>
<dbReference type="AlphaFoldDB" id="A0A6A3BV70"/>
<dbReference type="Gene3D" id="2.40.70.10">
    <property type="entry name" value="Acid Proteases"/>
    <property type="match status" value="2"/>
</dbReference>
<dbReference type="GO" id="GO:0006508">
    <property type="term" value="P:proteolysis"/>
    <property type="evidence" value="ECO:0007669"/>
    <property type="project" value="UniProtKB-KW"/>
</dbReference>
<keyword evidence="3" id="KW-0964">Secreted</keyword>
<keyword evidence="6" id="KW-0378">Hydrolase</keyword>
<dbReference type="InterPro" id="IPR034161">
    <property type="entry name" value="Pepsin-like_plant"/>
</dbReference>
<dbReference type="FunFam" id="2.40.70.10:FF:000031">
    <property type="entry name" value="Aspartyl protease AED1"/>
    <property type="match status" value="1"/>
</dbReference>
<dbReference type="PROSITE" id="PS51767">
    <property type="entry name" value="PEPTIDASE_A1"/>
    <property type="match status" value="1"/>
</dbReference>
<dbReference type="Proteomes" id="UP000436088">
    <property type="component" value="Unassembled WGS sequence"/>
</dbReference>
<comment type="similarity">
    <text evidence="2">Belongs to the peptidase A1 family.</text>
</comment>
<comment type="caution">
    <text evidence="9">The sequence shown here is derived from an EMBL/GenBank/DDBJ whole genome shotgun (WGS) entry which is preliminary data.</text>
</comment>
<evidence type="ECO:0000256" key="1">
    <source>
        <dbReference type="ARBA" id="ARBA00004613"/>
    </source>
</evidence>
<sequence>MVKARTPSGFSVDLIHRDSPLSPCYNASLTSSEMLRKKAIRSRDRIKHLQPVVDQKVIQSVVVPVEGGGEYMMKLSFGTPPVEYLVLVDTGSDLSWIQCVPCTKCYSQNSSLFDPKASSTYKAFSCDSQACQIWTQKLCSKTNDCQYHVIYGEMSSTTGILSSDTLSFGSTNGQKVTFSTCIFGCGHDNQMTLGIAGLVGLGGGDFSLVSQIQTQIDHRFSYCFVPPSAKSSGKLLFGQESIMSRPGVVTTPLVSKPPQTYYYLTLEGVTIGDKTVRSSLGQGNVLTDSGTTLTYLEQDLYNGLEAMVKDGIGEEPVQHHSGMSGLCFKTGDNINVPEMVFHFTGADLRLKSVNTFEDDGNLACMLIFPTFENLSVFGNHAQINFQVEYDLLKRTVSFAPTDCAQQ</sequence>
<dbReference type="InterPro" id="IPR032799">
    <property type="entry name" value="TAXi_C"/>
</dbReference>
<dbReference type="CDD" id="cd05476">
    <property type="entry name" value="pepsin_A_like_plant"/>
    <property type="match status" value="1"/>
</dbReference>
<keyword evidence="7" id="KW-0325">Glycoprotein</keyword>
<keyword evidence="10" id="KW-1185">Reference proteome</keyword>
<dbReference type="GO" id="GO:0004190">
    <property type="term" value="F:aspartic-type endopeptidase activity"/>
    <property type="evidence" value="ECO:0007669"/>
    <property type="project" value="UniProtKB-KW"/>
</dbReference>
<dbReference type="EMBL" id="VEPZ02000697">
    <property type="protein sequence ID" value="KAE8720633.1"/>
    <property type="molecule type" value="Genomic_DNA"/>
</dbReference>
<dbReference type="Pfam" id="PF14541">
    <property type="entry name" value="TAXi_C"/>
    <property type="match status" value="1"/>
</dbReference>
<dbReference type="PROSITE" id="PS00141">
    <property type="entry name" value="ASP_PROTEASE"/>
    <property type="match status" value="1"/>
</dbReference>
<proteinExistence type="inferred from homology"/>
<evidence type="ECO:0000256" key="2">
    <source>
        <dbReference type="ARBA" id="ARBA00007447"/>
    </source>
</evidence>
<evidence type="ECO:0000313" key="10">
    <source>
        <dbReference type="Proteomes" id="UP000436088"/>
    </source>
</evidence>
<reference evidence="9" key="1">
    <citation type="submission" date="2019-09" db="EMBL/GenBank/DDBJ databases">
        <title>Draft genome information of white flower Hibiscus syriacus.</title>
        <authorList>
            <person name="Kim Y.-M."/>
        </authorList>
    </citation>
    <scope>NUCLEOTIDE SEQUENCE [LARGE SCALE GENOMIC DNA]</scope>
    <source>
        <strain evidence="9">YM2019G1</strain>
    </source>
</reference>
<dbReference type="PANTHER" id="PTHR47967:SF138">
    <property type="entry name" value="ASPARTIC PROTEINASE CDR1-LIKE"/>
    <property type="match status" value="1"/>
</dbReference>
<dbReference type="Pfam" id="PF14543">
    <property type="entry name" value="TAXi_N"/>
    <property type="match status" value="1"/>
</dbReference>
<accession>A0A6A3BV70</accession>
<dbReference type="InterPro" id="IPR033121">
    <property type="entry name" value="PEPTIDASE_A1"/>
</dbReference>
<dbReference type="OrthoDB" id="2747330at2759"/>
<evidence type="ECO:0000256" key="3">
    <source>
        <dbReference type="ARBA" id="ARBA00022525"/>
    </source>
</evidence>
<name>A0A6A3BV70_HIBSY</name>
<keyword evidence="4" id="KW-0645">Protease</keyword>
<dbReference type="FunFam" id="2.40.70.10:FF:000050">
    <property type="entry name" value="Aspartic proteinase CDR1"/>
    <property type="match status" value="1"/>
</dbReference>
<evidence type="ECO:0000256" key="4">
    <source>
        <dbReference type="ARBA" id="ARBA00022670"/>
    </source>
</evidence>
<organism evidence="9 10">
    <name type="scientific">Hibiscus syriacus</name>
    <name type="common">Rose of Sharon</name>
    <dbReference type="NCBI Taxonomy" id="106335"/>
    <lineage>
        <taxon>Eukaryota</taxon>
        <taxon>Viridiplantae</taxon>
        <taxon>Streptophyta</taxon>
        <taxon>Embryophyta</taxon>
        <taxon>Tracheophyta</taxon>
        <taxon>Spermatophyta</taxon>
        <taxon>Magnoliopsida</taxon>
        <taxon>eudicotyledons</taxon>
        <taxon>Gunneridae</taxon>
        <taxon>Pentapetalae</taxon>
        <taxon>rosids</taxon>
        <taxon>malvids</taxon>
        <taxon>Malvales</taxon>
        <taxon>Malvaceae</taxon>
        <taxon>Malvoideae</taxon>
        <taxon>Hibiscus</taxon>
    </lineage>
</organism>
<protein>
    <recommendedName>
        <fullName evidence="8">Peptidase A1 domain-containing protein</fullName>
    </recommendedName>
</protein>
<evidence type="ECO:0000256" key="6">
    <source>
        <dbReference type="ARBA" id="ARBA00022801"/>
    </source>
</evidence>
<dbReference type="SUPFAM" id="SSF50630">
    <property type="entry name" value="Acid proteases"/>
    <property type="match status" value="1"/>
</dbReference>
<comment type="subcellular location">
    <subcellularLocation>
        <location evidence="1">Secreted</location>
    </subcellularLocation>
</comment>
<feature type="domain" description="Peptidase A1" evidence="8">
    <location>
        <begin position="71"/>
        <end position="399"/>
    </location>
</feature>